<dbReference type="InterPro" id="IPR048270">
    <property type="entry name" value="PNMA_C"/>
</dbReference>
<protein>
    <submittedName>
        <fullName evidence="2">Modulator of apoptosis 1-like</fullName>
    </submittedName>
</protein>
<evidence type="ECO:0000313" key="3">
    <source>
        <dbReference type="Proteomes" id="UP000735302"/>
    </source>
</evidence>
<proteinExistence type="predicted"/>
<dbReference type="InterPro" id="IPR026523">
    <property type="entry name" value="PNMA"/>
</dbReference>
<reference evidence="2 3" key="1">
    <citation type="journal article" date="2021" name="Elife">
        <title>Chloroplast acquisition without the gene transfer in kleptoplastic sea slugs, Plakobranchus ocellatus.</title>
        <authorList>
            <person name="Maeda T."/>
            <person name="Takahashi S."/>
            <person name="Yoshida T."/>
            <person name="Shimamura S."/>
            <person name="Takaki Y."/>
            <person name="Nagai Y."/>
            <person name="Toyoda A."/>
            <person name="Suzuki Y."/>
            <person name="Arimoto A."/>
            <person name="Ishii H."/>
            <person name="Satoh N."/>
            <person name="Nishiyama T."/>
            <person name="Hasebe M."/>
            <person name="Maruyama T."/>
            <person name="Minagawa J."/>
            <person name="Obokata J."/>
            <person name="Shigenobu S."/>
        </authorList>
    </citation>
    <scope>NUCLEOTIDE SEQUENCE [LARGE SCALE GENOMIC DNA]</scope>
</reference>
<dbReference type="Pfam" id="PF14893">
    <property type="entry name" value="PNMA"/>
    <property type="match status" value="1"/>
</dbReference>
<name>A0AAV4B732_9GAST</name>
<dbReference type="EMBL" id="BLXT01004584">
    <property type="protein sequence ID" value="GFO14967.1"/>
    <property type="molecule type" value="Genomic_DNA"/>
</dbReference>
<sequence>MTAEDKDTKFGMTKVMPRLPVFTGESKDCSFDQWEFEVQCLIKEAWPEDEVKLLIRRSLRGQASRTLMNLGTDASLATIMAKFKSVYGHILSLNTVMATFYSMKQAETEDAGSFAQRLEDTAHQAVTLGRVEQKELNALLKEAFCAGLKPQTKLITGFLLENKALTFDQLSLEVKRRDSYHCSSTCCTNHGDC</sequence>
<dbReference type="AlphaFoldDB" id="A0AAV4B732"/>
<comment type="caution">
    <text evidence="2">The sequence shown here is derived from an EMBL/GenBank/DDBJ whole genome shotgun (WGS) entry which is preliminary data.</text>
</comment>
<feature type="domain" description="Paraneoplastic antigen Ma-like C-terminal" evidence="1">
    <location>
        <begin position="27"/>
        <end position="154"/>
    </location>
</feature>
<dbReference type="PANTHER" id="PTHR23095:SF46">
    <property type="entry name" value="GAG PROTEIN"/>
    <property type="match status" value="1"/>
</dbReference>
<accession>A0AAV4B732</accession>
<evidence type="ECO:0000259" key="1">
    <source>
        <dbReference type="Pfam" id="PF14893"/>
    </source>
</evidence>
<gene>
    <name evidence="2" type="ORF">PoB_004147200</name>
</gene>
<dbReference type="Proteomes" id="UP000735302">
    <property type="component" value="Unassembled WGS sequence"/>
</dbReference>
<keyword evidence="3" id="KW-1185">Reference proteome</keyword>
<organism evidence="2 3">
    <name type="scientific">Plakobranchus ocellatus</name>
    <dbReference type="NCBI Taxonomy" id="259542"/>
    <lineage>
        <taxon>Eukaryota</taxon>
        <taxon>Metazoa</taxon>
        <taxon>Spiralia</taxon>
        <taxon>Lophotrochozoa</taxon>
        <taxon>Mollusca</taxon>
        <taxon>Gastropoda</taxon>
        <taxon>Heterobranchia</taxon>
        <taxon>Euthyneura</taxon>
        <taxon>Panpulmonata</taxon>
        <taxon>Sacoglossa</taxon>
        <taxon>Placobranchoidea</taxon>
        <taxon>Plakobranchidae</taxon>
        <taxon>Plakobranchus</taxon>
    </lineage>
</organism>
<dbReference type="PANTHER" id="PTHR23095">
    <property type="entry name" value="PARANEOPLASTIC ANTIGEN"/>
    <property type="match status" value="1"/>
</dbReference>
<evidence type="ECO:0000313" key="2">
    <source>
        <dbReference type="EMBL" id="GFO14967.1"/>
    </source>
</evidence>